<dbReference type="RefSeq" id="YP_010788666.1">
    <property type="nucleotide sequence ID" value="NC_075367.1"/>
</dbReference>
<name>A0A3S8UWI7_9VIRU</name>
<dbReference type="KEGG" id="vg:80525961"/>
<reference evidence="2" key="1">
    <citation type="submission" date="2018-03" db="EMBL/GenBank/DDBJ databases">
        <title>Draft genome sequences of Megaviruse, new member of the family Mimiviridae isolated from water in Shanghai, China.</title>
        <authorList>
            <person name="Xia Y."/>
        </authorList>
    </citation>
    <scope>NUCLEOTIDE SEQUENCE</scope>
    <source>
        <strain evidence="2">SH</strain>
    </source>
</reference>
<proteinExistence type="predicted"/>
<feature type="domain" description="RNA ligase" evidence="1">
    <location>
        <begin position="29"/>
        <end position="197"/>
    </location>
</feature>
<dbReference type="Gene3D" id="3.30.470.30">
    <property type="entry name" value="DNA ligase/mRNA capping enzyme"/>
    <property type="match status" value="1"/>
</dbReference>
<accession>A0A3S8UWI7</accession>
<dbReference type="InterPro" id="IPR021122">
    <property type="entry name" value="RNA_ligase_dom_REL/Rnl2"/>
</dbReference>
<organism evidence="2">
    <name type="scientific">Megavirus baoshan</name>
    <dbReference type="NCBI Taxonomy" id="2496520"/>
    <lineage>
        <taxon>Viruses</taxon>
        <taxon>Varidnaviria</taxon>
        <taxon>Bamfordvirae</taxon>
        <taxon>Nucleocytoviricota</taxon>
        <taxon>Megaviricetes</taxon>
        <taxon>Imitervirales</taxon>
        <taxon>Mimiviridae</taxon>
        <taxon>Megamimivirinae</taxon>
        <taxon>Megavirus</taxon>
        <taxon>Megavirus baoshanense</taxon>
    </lineage>
</organism>
<dbReference type="SUPFAM" id="SSF56091">
    <property type="entry name" value="DNA ligase/mRNA capping enzyme, catalytic domain"/>
    <property type="match status" value="1"/>
</dbReference>
<dbReference type="GeneID" id="80525961"/>
<evidence type="ECO:0000313" key="2">
    <source>
        <dbReference type="EMBL" id="AZL89174.1"/>
    </source>
</evidence>
<sequence length="361" mass="42405">MNNNMKDIIRFYPSINNLSDVHFKKNIKDFYIEEKIDGSQMSLMIHDGELVFFNKNKIIDSKAQVYQKAIIMLQTIKSRFKPGLIYSGEVVNQPKANVAIYDRVPDYFFILYDIYCTKENRWYNYQEKNEAAKIVGLECVPQLYCYQSDNDVVMDIAKSFINKIESGQLKSYLGGIPEGIVIKRAGTKLKVVSSIFKERHLKKQPNHIWTLEESLKYFGDQFNVDARFQKAYQHLAEDDCKINLETLIMELDKDLEKEYSEEIKAFIKAQCIGHINKAFQLDNNPKKYNENEDLLRNKVLEITRKIKINFLSTIENIDELYDHVIFNSVNYFQEKFKPIVFQSARSGLEKWLSEKLINDVK</sequence>
<dbReference type="Pfam" id="PF09414">
    <property type="entry name" value="RNA_ligase"/>
    <property type="match status" value="1"/>
</dbReference>
<protein>
    <recommendedName>
        <fullName evidence="1">RNA ligase domain-containing protein</fullName>
    </recommendedName>
</protein>
<evidence type="ECO:0000259" key="1">
    <source>
        <dbReference type="Pfam" id="PF09414"/>
    </source>
</evidence>
<dbReference type="EMBL" id="MH046811">
    <property type="protein sequence ID" value="AZL89174.1"/>
    <property type="molecule type" value="Genomic_DNA"/>
</dbReference>